<evidence type="ECO:0000313" key="1">
    <source>
        <dbReference type="EMBL" id="GAF85948.1"/>
    </source>
</evidence>
<organism evidence="1">
    <name type="scientific">marine sediment metagenome</name>
    <dbReference type="NCBI Taxonomy" id="412755"/>
    <lineage>
        <taxon>unclassified sequences</taxon>
        <taxon>metagenomes</taxon>
        <taxon>ecological metagenomes</taxon>
    </lineage>
</organism>
<reference evidence="1" key="1">
    <citation type="journal article" date="2014" name="Front. Microbiol.">
        <title>High frequency of phylogenetically diverse reductive dehalogenase-homologous genes in deep subseafloor sedimentary metagenomes.</title>
        <authorList>
            <person name="Kawai M."/>
            <person name="Futagami T."/>
            <person name="Toyoda A."/>
            <person name="Takaki Y."/>
            <person name="Nishi S."/>
            <person name="Hori S."/>
            <person name="Arai W."/>
            <person name="Tsubouchi T."/>
            <person name="Morono Y."/>
            <person name="Uchiyama I."/>
            <person name="Ito T."/>
            <person name="Fujiyama A."/>
            <person name="Inagaki F."/>
            <person name="Takami H."/>
        </authorList>
    </citation>
    <scope>NUCLEOTIDE SEQUENCE</scope>
    <source>
        <strain evidence="1">Expedition CK06-06</strain>
    </source>
</reference>
<dbReference type="AlphaFoldDB" id="X0SXP0"/>
<dbReference type="Gene3D" id="3.40.718.10">
    <property type="entry name" value="Isopropylmalate Dehydrogenase"/>
    <property type="match status" value="1"/>
</dbReference>
<gene>
    <name evidence="1" type="ORF">S01H1_30555</name>
</gene>
<sequence>INTVSQGIVTYDLACQINGAQEVKCSEFGAAVIDNIKS</sequence>
<accession>X0SXP0</accession>
<comment type="caution">
    <text evidence="1">The sequence shown here is derived from an EMBL/GenBank/DDBJ whole genome shotgun (WGS) entry which is preliminary data.</text>
</comment>
<proteinExistence type="predicted"/>
<feature type="non-terminal residue" evidence="1">
    <location>
        <position position="1"/>
    </location>
</feature>
<dbReference type="EMBL" id="BARS01018811">
    <property type="protein sequence ID" value="GAF85948.1"/>
    <property type="molecule type" value="Genomic_DNA"/>
</dbReference>
<protein>
    <submittedName>
        <fullName evidence="1">Uncharacterized protein</fullName>
    </submittedName>
</protein>
<dbReference type="SUPFAM" id="SSF53659">
    <property type="entry name" value="Isocitrate/Isopropylmalate dehydrogenase-like"/>
    <property type="match status" value="1"/>
</dbReference>
<name>X0SXP0_9ZZZZ</name>